<dbReference type="EMBL" id="OX465085">
    <property type="protein sequence ID" value="CAI9302753.1"/>
    <property type="molecule type" value="Genomic_DNA"/>
</dbReference>
<gene>
    <name evidence="1" type="ORF">LSALG_LOCUS41226</name>
</gene>
<sequence>MINLLHEVWFGYDKLFPSLPRVPKIAPLQHSRRAPSKTKRPVSQVNSYASVFKGSPTMNCDKAHADEILDLPYGDFIVEKRKHACFVKVSDYSTLPNIHMLCYDKGFYDFDIRYVRGYWVMLEFKGREVCTNFMISDSVSHWLAEKRE</sequence>
<dbReference type="Proteomes" id="UP001177003">
    <property type="component" value="Chromosome 9"/>
</dbReference>
<dbReference type="AlphaFoldDB" id="A0AA36A1J8"/>
<keyword evidence="2" id="KW-1185">Reference proteome</keyword>
<reference evidence="1" key="1">
    <citation type="submission" date="2023-04" db="EMBL/GenBank/DDBJ databases">
        <authorList>
            <person name="Vijverberg K."/>
            <person name="Xiong W."/>
            <person name="Schranz E."/>
        </authorList>
    </citation>
    <scope>NUCLEOTIDE SEQUENCE</scope>
</reference>
<accession>A0AA36A1J8</accession>
<organism evidence="1 2">
    <name type="scientific">Lactuca saligna</name>
    <name type="common">Willowleaf lettuce</name>
    <dbReference type="NCBI Taxonomy" id="75948"/>
    <lineage>
        <taxon>Eukaryota</taxon>
        <taxon>Viridiplantae</taxon>
        <taxon>Streptophyta</taxon>
        <taxon>Embryophyta</taxon>
        <taxon>Tracheophyta</taxon>
        <taxon>Spermatophyta</taxon>
        <taxon>Magnoliopsida</taxon>
        <taxon>eudicotyledons</taxon>
        <taxon>Gunneridae</taxon>
        <taxon>Pentapetalae</taxon>
        <taxon>asterids</taxon>
        <taxon>campanulids</taxon>
        <taxon>Asterales</taxon>
        <taxon>Asteraceae</taxon>
        <taxon>Cichorioideae</taxon>
        <taxon>Cichorieae</taxon>
        <taxon>Lactucinae</taxon>
        <taxon>Lactuca</taxon>
    </lineage>
</organism>
<protein>
    <submittedName>
        <fullName evidence="1">Uncharacterized protein</fullName>
    </submittedName>
</protein>
<name>A0AA36A1J8_LACSI</name>
<proteinExistence type="predicted"/>
<evidence type="ECO:0000313" key="1">
    <source>
        <dbReference type="EMBL" id="CAI9302753.1"/>
    </source>
</evidence>
<evidence type="ECO:0000313" key="2">
    <source>
        <dbReference type="Proteomes" id="UP001177003"/>
    </source>
</evidence>